<gene>
    <name evidence="1" type="ORF">K4L44_00140</name>
</gene>
<evidence type="ECO:0000313" key="1">
    <source>
        <dbReference type="EMBL" id="QZE14351.1"/>
    </source>
</evidence>
<evidence type="ECO:0000313" key="2">
    <source>
        <dbReference type="Proteomes" id="UP000826212"/>
    </source>
</evidence>
<reference evidence="1" key="1">
    <citation type="submission" date="2021-08" db="EMBL/GenBank/DDBJ databases">
        <title>Novel anaerobic bacterium isolated from sea squirt in East Sea, Republic of Korea.</title>
        <authorList>
            <person name="Nguyen T.H."/>
            <person name="Li Z."/>
            <person name="Lee Y.-J."/>
            <person name="Ko J."/>
            <person name="Kim S.-G."/>
        </authorList>
    </citation>
    <scope>NUCLEOTIDE SEQUENCE</scope>
    <source>
        <strain evidence="1">KCTC 25031</strain>
    </source>
</reference>
<organism evidence="1 2">
    <name type="scientific">Halosquirtibacter laminarini</name>
    <dbReference type="NCBI Taxonomy" id="3374600"/>
    <lineage>
        <taxon>Bacteria</taxon>
        <taxon>Pseudomonadati</taxon>
        <taxon>Bacteroidota</taxon>
        <taxon>Bacteroidia</taxon>
        <taxon>Marinilabiliales</taxon>
        <taxon>Prolixibacteraceae</taxon>
        <taxon>Halosquirtibacter</taxon>
    </lineage>
</organism>
<dbReference type="Proteomes" id="UP000826212">
    <property type="component" value="Chromosome"/>
</dbReference>
<accession>A0AC61NFG7</accession>
<proteinExistence type="predicted"/>
<sequence length="416" mass="47945">MIQYKKHLLENGLRVVVHQDKTTPFAALNVLYRVGAKDESPDQTGFAHFFEHLMFGGSINIPDYDHELQKVGGNNNAFTSNDITNYYLTLPADNIETGFWLESDRMLSLAFSEKSFLTQQQVVIEEFRQNYINQPYGDIWHLIRKQAYEKHPYQWPTIGKEIKHIEDSTLEDVKTFFYEHYAPNNAILVASGNVEFDQIVSLAEKWFGSIPSRAIKPRNYPSEPKQKGFKTETVYRDVPNNMLIWSWHMGAKNTTNYRCGDFTSDILASGNSSRFYQKLVVEKQLFIDIDAFISGEEDPGLFLIIGKPSDGVDLEEAKKAVFEELEALKNNKIVTRELEKIKNKFEANLLYSESSYLDKAMQLAAYELSGDIDLINTQVDKYREITGEQLQEFAHETFTEDNCNEIFYLSNTTKES</sequence>
<protein>
    <submittedName>
        <fullName evidence="1">Insulinase family protein</fullName>
    </submittedName>
</protein>
<dbReference type="EMBL" id="CP081303">
    <property type="protein sequence ID" value="QZE14351.1"/>
    <property type="molecule type" value="Genomic_DNA"/>
</dbReference>
<keyword evidence="2" id="KW-1185">Reference proteome</keyword>
<name>A0AC61NFG7_9BACT</name>